<proteinExistence type="predicted"/>
<organism evidence="2">
    <name type="scientific">Magnetococcus massalia (strain MO-1)</name>
    <dbReference type="NCBI Taxonomy" id="451514"/>
    <lineage>
        <taxon>Bacteria</taxon>
        <taxon>Pseudomonadati</taxon>
        <taxon>Pseudomonadota</taxon>
        <taxon>Magnetococcia</taxon>
        <taxon>Magnetococcales</taxon>
        <taxon>Magnetococcaceae</taxon>
        <taxon>Magnetococcus</taxon>
    </lineage>
</organism>
<evidence type="ECO:0000313" key="2">
    <source>
        <dbReference type="EMBL" id="CRH07102.1"/>
    </source>
</evidence>
<evidence type="ECO:0000256" key="1">
    <source>
        <dbReference type="SAM" id="SignalP"/>
    </source>
</evidence>
<keyword evidence="1" id="KW-0732">Signal</keyword>
<protein>
    <recommendedName>
        <fullName evidence="3">Sulfur globule protein CV1</fullName>
    </recommendedName>
</protein>
<feature type="signal peptide" evidence="1">
    <location>
        <begin position="1"/>
        <end position="27"/>
    </location>
</feature>
<dbReference type="AlphaFoldDB" id="A0A1S7LJF3"/>
<gene>
    <name evidence="2" type="ORF">MAGMO_2956</name>
</gene>
<dbReference type="EMBL" id="LO017727">
    <property type="protein sequence ID" value="CRH07102.1"/>
    <property type="molecule type" value="Genomic_DNA"/>
</dbReference>
<feature type="chain" id="PRO_5013249898" description="Sulfur globule protein CV1" evidence="1">
    <location>
        <begin position="28"/>
        <end position="125"/>
    </location>
</feature>
<sequence>MKKTARVLMFAALIGSASLVASTDADAWWGPGWGNNGWGNNGWGNGLGNGWGDGNFKFTVHGDIRALTNGMANGWGNNGWNNGWAPWGGGYPGSWGGPGWGNTPWNGGPWSGGPWNGGNFPGFNW</sequence>
<name>A0A1S7LJF3_MAGMO</name>
<evidence type="ECO:0008006" key="3">
    <source>
        <dbReference type="Google" id="ProtNLM"/>
    </source>
</evidence>
<reference evidence="2" key="1">
    <citation type="submission" date="2015-04" db="EMBL/GenBank/DDBJ databases">
        <authorList>
            <person name="Syromyatnikov M.Y."/>
            <person name="Popov V.N."/>
        </authorList>
    </citation>
    <scope>NUCLEOTIDE SEQUENCE</scope>
    <source>
        <strain evidence="2">MO-1</strain>
    </source>
</reference>
<accession>A0A1S7LJF3</accession>